<evidence type="ECO:0008006" key="3">
    <source>
        <dbReference type="Google" id="ProtNLM"/>
    </source>
</evidence>
<dbReference type="Gene3D" id="3.30.70.2970">
    <property type="entry name" value="Protein of unknown function (DUF541), domain 2"/>
    <property type="match status" value="1"/>
</dbReference>
<dbReference type="InterPro" id="IPR007497">
    <property type="entry name" value="SIMPL/DUF541"/>
</dbReference>
<dbReference type="OrthoDB" id="3335918at2759"/>
<dbReference type="Gene3D" id="3.30.110.170">
    <property type="entry name" value="Protein of unknown function (DUF541), domain 1"/>
    <property type="match status" value="1"/>
</dbReference>
<dbReference type="Pfam" id="PF04402">
    <property type="entry name" value="SIMPL"/>
    <property type="match status" value="1"/>
</dbReference>
<dbReference type="EMBL" id="JAGMVJ010000021">
    <property type="protein sequence ID" value="KAH7074177.1"/>
    <property type="molecule type" value="Genomic_DNA"/>
</dbReference>
<name>A0A8K0QXA5_9PLEO</name>
<reference evidence="1" key="1">
    <citation type="journal article" date="2021" name="Nat. Commun.">
        <title>Genetic determinants of endophytism in the Arabidopsis root mycobiome.</title>
        <authorList>
            <person name="Mesny F."/>
            <person name="Miyauchi S."/>
            <person name="Thiergart T."/>
            <person name="Pickel B."/>
            <person name="Atanasova L."/>
            <person name="Karlsson M."/>
            <person name="Huettel B."/>
            <person name="Barry K.W."/>
            <person name="Haridas S."/>
            <person name="Chen C."/>
            <person name="Bauer D."/>
            <person name="Andreopoulos W."/>
            <person name="Pangilinan J."/>
            <person name="LaButti K."/>
            <person name="Riley R."/>
            <person name="Lipzen A."/>
            <person name="Clum A."/>
            <person name="Drula E."/>
            <person name="Henrissat B."/>
            <person name="Kohler A."/>
            <person name="Grigoriev I.V."/>
            <person name="Martin F.M."/>
            <person name="Hacquard S."/>
        </authorList>
    </citation>
    <scope>NUCLEOTIDE SEQUENCE</scope>
    <source>
        <strain evidence="1">MPI-SDFR-AT-0120</strain>
    </source>
</reference>
<evidence type="ECO:0000313" key="2">
    <source>
        <dbReference type="Proteomes" id="UP000813461"/>
    </source>
</evidence>
<protein>
    <recommendedName>
        <fullName evidence="3">SIMPL domain-containing protein</fullName>
    </recommendedName>
</protein>
<keyword evidence="2" id="KW-1185">Reference proteome</keyword>
<proteinExistence type="predicted"/>
<gene>
    <name evidence="1" type="ORF">FB567DRAFT_536909</name>
</gene>
<dbReference type="AlphaFoldDB" id="A0A8K0QXA5"/>
<organism evidence="1 2">
    <name type="scientific">Paraphoma chrysanthemicola</name>
    <dbReference type="NCBI Taxonomy" id="798071"/>
    <lineage>
        <taxon>Eukaryota</taxon>
        <taxon>Fungi</taxon>
        <taxon>Dikarya</taxon>
        <taxon>Ascomycota</taxon>
        <taxon>Pezizomycotina</taxon>
        <taxon>Dothideomycetes</taxon>
        <taxon>Pleosporomycetidae</taxon>
        <taxon>Pleosporales</taxon>
        <taxon>Pleosporineae</taxon>
        <taxon>Phaeosphaeriaceae</taxon>
        <taxon>Paraphoma</taxon>
    </lineage>
</organism>
<comment type="caution">
    <text evidence="1">The sequence shown here is derived from an EMBL/GenBank/DDBJ whole genome shotgun (WGS) entry which is preliminary data.</text>
</comment>
<dbReference type="Proteomes" id="UP000813461">
    <property type="component" value="Unassembled WGS sequence"/>
</dbReference>
<sequence length="247" mass="27486">MARLEIHVTGSGSAIRRAERGILVLQAHSQQLATAEEASATVTGTAHKLRNIIAPYCPQDEETGRTKENAPIAHYSMSTLDTTSHRERIGRPTGEPRLTEPVKYETTYSARVDLKIKFSDFNLLDTLATQFSAMQNVRIQQIDWRLTDATLASIEGGARKKAAQNALQRARDYAEVFANLSPEEAAAKVKAIDVKESQYLPQSTRPRLHYGKGQRMQVVSRDDVALTFEPEDVSFEVKVDGKFVVEV</sequence>
<accession>A0A8K0QXA5</accession>
<evidence type="ECO:0000313" key="1">
    <source>
        <dbReference type="EMBL" id="KAH7074177.1"/>
    </source>
</evidence>